<dbReference type="Proteomes" id="UP000198426">
    <property type="component" value="Unassembled WGS sequence"/>
</dbReference>
<protein>
    <submittedName>
        <fullName evidence="1">Uncharacterized protein</fullName>
    </submittedName>
</protein>
<reference evidence="1 2" key="1">
    <citation type="submission" date="2017-06" db="EMBL/GenBank/DDBJ databases">
        <authorList>
            <person name="Kim H.J."/>
            <person name="Triplett B.A."/>
        </authorList>
    </citation>
    <scope>NUCLEOTIDE SEQUENCE [LARGE SCALE GENOMIC DNA]</scope>
    <source>
        <strain evidence="1 2">DSM 29339</strain>
    </source>
</reference>
<dbReference type="AlphaFoldDB" id="A0A239CE80"/>
<keyword evidence="2" id="KW-1185">Reference proteome</keyword>
<evidence type="ECO:0000313" key="2">
    <source>
        <dbReference type="Proteomes" id="UP000198426"/>
    </source>
</evidence>
<dbReference type="RefSeq" id="WP_176442732.1">
    <property type="nucleotide sequence ID" value="NZ_FZOY01000001.1"/>
</dbReference>
<organism evidence="1 2">
    <name type="scientific">Tropicimonas sediminicola</name>
    <dbReference type="NCBI Taxonomy" id="1031541"/>
    <lineage>
        <taxon>Bacteria</taxon>
        <taxon>Pseudomonadati</taxon>
        <taxon>Pseudomonadota</taxon>
        <taxon>Alphaproteobacteria</taxon>
        <taxon>Rhodobacterales</taxon>
        <taxon>Roseobacteraceae</taxon>
        <taxon>Tropicimonas</taxon>
    </lineage>
</organism>
<evidence type="ECO:0000313" key="1">
    <source>
        <dbReference type="EMBL" id="SNS17968.1"/>
    </source>
</evidence>
<dbReference type="EMBL" id="FZOY01000001">
    <property type="protein sequence ID" value="SNS17968.1"/>
    <property type="molecule type" value="Genomic_DNA"/>
</dbReference>
<sequence>MSRVYMNVHIALIAALFLLAVAFEATAEDRMQPVWIDFPPDIQSGLAN</sequence>
<accession>A0A239CE80</accession>
<name>A0A239CE80_9RHOB</name>
<gene>
    <name evidence="1" type="ORF">SAMN05421757_101217</name>
</gene>
<proteinExistence type="predicted"/>